<dbReference type="RefSeq" id="WP_275711278.1">
    <property type="nucleotide sequence ID" value="NZ_JAKLTN010000002.1"/>
</dbReference>
<keyword evidence="4" id="KW-0597">Phosphoprotein</keyword>
<evidence type="ECO:0000259" key="6">
    <source>
        <dbReference type="PROSITE" id="PS50110"/>
    </source>
</evidence>
<reference evidence="7" key="1">
    <citation type="submission" date="2022-01" db="EMBL/GenBank/DDBJ databases">
        <authorList>
            <person name="Jo J.-H."/>
            <person name="Im W.-T."/>
        </authorList>
    </citation>
    <scope>NUCLEOTIDE SEQUENCE</scope>
    <source>
        <strain evidence="7">XY25</strain>
    </source>
</reference>
<evidence type="ECO:0000256" key="3">
    <source>
        <dbReference type="ARBA" id="ARBA00023163"/>
    </source>
</evidence>
<dbReference type="Pfam" id="PF00196">
    <property type="entry name" value="GerE"/>
    <property type="match status" value="1"/>
</dbReference>
<dbReference type="Pfam" id="PF00072">
    <property type="entry name" value="Response_reg"/>
    <property type="match status" value="1"/>
</dbReference>
<dbReference type="InterPro" id="IPR036388">
    <property type="entry name" value="WH-like_DNA-bd_sf"/>
</dbReference>
<accession>A0ABS9K449</accession>
<keyword evidence="8" id="KW-1185">Reference proteome</keyword>
<proteinExistence type="predicted"/>
<dbReference type="Gene3D" id="3.40.50.2300">
    <property type="match status" value="1"/>
</dbReference>
<dbReference type="PRINTS" id="PR00038">
    <property type="entry name" value="HTHLUXR"/>
</dbReference>
<keyword evidence="2" id="KW-0238">DNA-binding</keyword>
<dbReference type="SMART" id="SM00448">
    <property type="entry name" value="REC"/>
    <property type="match status" value="1"/>
</dbReference>
<name>A0ABS9K449_9RHOO</name>
<dbReference type="Gene3D" id="1.10.10.10">
    <property type="entry name" value="Winged helix-like DNA-binding domain superfamily/Winged helix DNA-binding domain"/>
    <property type="match status" value="1"/>
</dbReference>
<dbReference type="CDD" id="cd06170">
    <property type="entry name" value="LuxR_C_like"/>
    <property type="match status" value="1"/>
</dbReference>
<dbReference type="PANTHER" id="PTHR44688:SF16">
    <property type="entry name" value="DNA-BINDING TRANSCRIPTIONAL ACTIVATOR DEVR_DOSR"/>
    <property type="match status" value="1"/>
</dbReference>
<gene>
    <name evidence="7" type="ORF">LZ012_13220</name>
</gene>
<dbReference type="InterPro" id="IPR000792">
    <property type="entry name" value="Tscrpt_reg_LuxR_C"/>
</dbReference>
<sequence length="207" mass="22619">MLAEAVVHIVDDDPVVLESIGLLIMSVDLPYRTYSSAADFLAANQGGINNGCLILDVRMPGMGGLELQDFLNTAKLEIPIIFISGHSDIPIAVRAMKHGAIEFLQKPFAQDDLLDAVNNAFAMNRQRQEEASASEDIDGKLKLLSPRELEISHLLVEGLSAKEIGKRLSISPRTVEYHRKNVLEKTNLRSVVSLAGLIAQAGDEFRS</sequence>
<evidence type="ECO:0000313" key="7">
    <source>
        <dbReference type="EMBL" id="MCG2577951.1"/>
    </source>
</evidence>
<dbReference type="SUPFAM" id="SSF46894">
    <property type="entry name" value="C-terminal effector domain of the bipartite response regulators"/>
    <property type="match status" value="1"/>
</dbReference>
<keyword evidence="1" id="KW-0805">Transcription regulation</keyword>
<organism evidence="7 8">
    <name type="scientific">Dechloromonas hankyongensis</name>
    <dbReference type="NCBI Taxonomy" id="2908002"/>
    <lineage>
        <taxon>Bacteria</taxon>
        <taxon>Pseudomonadati</taxon>
        <taxon>Pseudomonadota</taxon>
        <taxon>Betaproteobacteria</taxon>
        <taxon>Rhodocyclales</taxon>
        <taxon>Azonexaceae</taxon>
        <taxon>Dechloromonas</taxon>
    </lineage>
</organism>
<comment type="caution">
    <text evidence="7">The sequence shown here is derived from an EMBL/GenBank/DDBJ whole genome shotgun (WGS) entry which is preliminary data.</text>
</comment>
<protein>
    <submittedName>
        <fullName evidence="7">Response regulator</fullName>
    </submittedName>
</protein>
<dbReference type="PANTHER" id="PTHR44688">
    <property type="entry name" value="DNA-BINDING TRANSCRIPTIONAL ACTIVATOR DEVR_DOSR"/>
    <property type="match status" value="1"/>
</dbReference>
<dbReference type="PROSITE" id="PS50043">
    <property type="entry name" value="HTH_LUXR_2"/>
    <property type="match status" value="1"/>
</dbReference>
<dbReference type="SUPFAM" id="SSF52172">
    <property type="entry name" value="CheY-like"/>
    <property type="match status" value="1"/>
</dbReference>
<feature type="domain" description="Response regulatory" evidence="6">
    <location>
        <begin position="6"/>
        <end position="121"/>
    </location>
</feature>
<feature type="modified residue" description="4-aspartylphosphate" evidence="4">
    <location>
        <position position="56"/>
    </location>
</feature>
<dbReference type="PROSITE" id="PS50110">
    <property type="entry name" value="RESPONSE_REGULATORY"/>
    <property type="match status" value="1"/>
</dbReference>
<evidence type="ECO:0000256" key="2">
    <source>
        <dbReference type="ARBA" id="ARBA00023125"/>
    </source>
</evidence>
<evidence type="ECO:0000313" key="8">
    <source>
        <dbReference type="Proteomes" id="UP001165384"/>
    </source>
</evidence>
<dbReference type="Proteomes" id="UP001165384">
    <property type="component" value="Unassembled WGS sequence"/>
</dbReference>
<dbReference type="InterPro" id="IPR001789">
    <property type="entry name" value="Sig_transdc_resp-reg_receiver"/>
</dbReference>
<dbReference type="InterPro" id="IPR016032">
    <property type="entry name" value="Sig_transdc_resp-reg_C-effctor"/>
</dbReference>
<evidence type="ECO:0000259" key="5">
    <source>
        <dbReference type="PROSITE" id="PS50043"/>
    </source>
</evidence>
<feature type="domain" description="HTH luxR-type" evidence="5">
    <location>
        <begin position="137"/>
        <end position="202"/>
    </location>
</feature>
<dbReference type="EMBL" id="JAKLTN010000002">
    <property type="protein sequence ID" value="MCG2577951.1"/>
    <property type="molecule type" value="Genomic_DNA"/>
</dbReference>
<evidence type="ECO:0000256" key="1">
    <source>
        <dbReference type="ARBA" id="ARBA00023015"/>
    </source>
</evidence>
<evidence type="ECO:0000256" key="4">
    <source>
        <dbReference type="PROSITE-ProRule" id="PRU00169"/>
    </source>
</evidence>
<dbReference type="InterPro" id="IPR011006">
    <property type="entry name" value="CheY-like_superfamily"/>
</dbReference>
<dbReference type="SMART" id="SM00421">
    <property type="entry name" value="HTH_LUXR"/>
    <property type="match status" value="1"/>
</dbReference>
<dbReference type="CDD" id="cd17537">
    <property type="entry name" value="REC_FixJ"/>
    <property type="match status" value="1"/>
</dbReference>
<keyword evidence="3" id="KW-0804">Transcription</keyword>
<dbReference type="PROSITE" id="PS00622">
    <property type="entry name" value="HTH_LUXR_1"/>
    <property type="match status" value="1"/>
</dbReference>